<proteinExistence type="predicted"/>
<dbReference type="WBParaSite" id="PSAMB.scaffold1081size36210.g10834.t1">
    <property type="protein sequence ID" value="PSAMB.scaffold1081size36210.g10834.t1"/>
    <property type="gene ID" value="PSAMB.scaffold1081size36210.g10834"/>
</dbReference>
<accession>A0A914ULQ3</accession>
<sequence length="97" mass="10646">LTPEQWEAIQAKTEAGDENGAKALIAEYIRALPVDQQEKAVQELLKAQKRTSTDLCALNESQRNHVLTKLSQGDKVAAKQALDRFTARNEASKRAAG</sequence>
<reference evidence="2" key="1">
    <citation type="submission" date="2022-11" db="UniProtKB">
        <authorList>
            <consortium name="WormBaseParasite"/>
        </authorList>
    </citation>
    <scope>IDENTIFICATION</scope>
</reference>
<dbReference type="AlphaFoldDB" id="A0A914ULQ3"/>
<evidence type="ECO:0000313" key="2">
    <source>
        <dbReference type="WBParaSite" id="PSAMB.scaffold1081size36210.g10834.t1"/>
    </source>
</evidence>
<dbReference type="Proteomes" id="UP000887566">
    <property type="component" value="Unplaced"/>
</dbReference>
<evidence type="ECO:0000313" key="1">
    <source>
        <dbReference type="Proteomes" id="UP000887566"/>
    </source>
</evidence>
<keyword evidence="1" id="KW-1185">Reference proteome</keyword>
<organism evidence="1 2">
    <name type="scientific">Plectus sambesii</name>
    <dbReference type="NCBI Taxonomy" id="2011161"/>
    <lineage>
        <taxon>Eukaryota</taxon>
        <taxon>Metazoa</taxon>
        <taxon>Ecdysozoa</taxon>
        <taxon>Nematoda</taxon>
        <taxon>Chromadorea</taxon>
        <taxon>Plectida</taxon>
        <taxon>Plectina</taxon>
        <taxon>Plectoidea</taxon>
        <taxon>Plectidae</taxon>
        <taxon>Plectus</taxon>
    </lineage>
</organism>
<name>A0A914ULQ3_9BILA</name>
<protein>
    <submittedName>
        <fullName evidence="2">Uncharacterized protein</fullName>
    </submittedName>
</protein>